<dbReference type="EMBL" id="IAAA01019989">
    <property type="protein sequence ID" value="LAA07200.1"/>
    <property type="molecule type" value="mRNA"/>
</dbReference>
<evidence type="ECO:0000313" key="3">
    <source>
        <dbReference type="EMBL" id="LAA07200.1"/>
    </source>
</evidence>
<sequence>MGSVLASTMEFIRIFLYFTQPYSDYVISFLYRIFWVKTRPVPPIENKLLLLSATELAEKIRSKQAKCEDVMRAYVDRCRKVQPYINAVTDARYEDALEESRLVDRFLARGDKTPDEIEKDTPLLGVPFSCKEAIGVKGLAQTSGIYAAKGRVADKDSDATAYCRAAGAIPVTVTNVPEMCMWWDTSNLIFGITKNPFDNSRAVGGSTGGEAALLTTAGAVIGIGNDLGGSIRIPSSFNGIYGHKPSTGVVSNKGDFPYIEGENEKLDEFTSTGPMCRYAKDLPLLLKILSNDDKRLQLNKEVDFSKVKVYYIEEFPGLAFSPTQSIKKAVRRAADFFEERFGTKAIPLTLNELQNSFQLWQSKVLEKNLEPFKLIFANENGQVHLGWEFLKVIFRLSNHTLPCLFYAAIEKRDKDQFHYDCLQQFASLKQKFLDIFQEDSIVLLPTHPEPPPFSHLTIPKFNNIGYTAIFNVLGFPVTNIPAGISDGLPIGLQAVSGPFKDHITIAAAVELDKLFGGWSSPCTFSIK</sequence>
<dbReference type="AlphaFoldDB" id="A0A2L2YIK7"/>
<dbReference type="InterPro" id="IPR052739">
    <property type="entry name" value="FAAH2"/>
</dbReference>
<dbReference type="PIRSF" id="PIRSF001221">
    <property type="entry name" value="Amidase_fungi"/>
    <property type="match status" value="1"/>
</dbReference>
<dbReference type="PANTHER" id="PTHR43372">
    <property type="entry name" value="FATTY-ACID AMIDE HYDROLASE"/>
    <property type="match status" value="1"/>
</dbReference>
<dbReference type="GO" id="GO:0016787">
    <property type="term" value="F:hydrolase activity"/>
    <property type="evidence" value="ECO:0007669"/>
    <property type="project" value="UniProtKB-KW"/>
</dbReference>
<dbReference type="PANTHER" id="PTHR43372:SF3">
    <property type="entry name" value="AT07710P-RELATED"/>
    <property type="match status" value="1"/>
</dbReference>
<protein>
    <submittedName>
        <fullName evidence="3">Fatty-acid amide hydrolase 2</fullName>
    </submittedName>
</protein>
<keyword evidence="3" id="KW-0378">Hydrolase</keyword>
<feature type="active site" description="Acyl-ester intermediate" evidence="1">
    <location>
        <position position="230"/>
    </location>
</feature>
<dbReference type="InterPro" id="IPR023631">
    <property type="entry name" value="Amidase_dom"/>
</dbReference>
<feature type="domain" description="Amidase" evidence="2">
    <location>
        <begin position="69"/>
        <end position="502"/>
    </location>
</feature>
<dbReference type="Pfam" id="PF01425">
    <property type="entry name" value="Amidase"/>
    <property type="match status" value="1"/>
</dbReference>
<feature type="active site" description="Charge relay system" evidence="1">
    <location>
        <position position="131"/>
    </location>
</feature>
<evidence type="ECO:0000256" key="1">
    <source>
        <dbReference type="PIRSR" id="PIRSR001221-1"/>
    </source>
</evidence>
<dbReference type="OrthoDB" id="6428749at2759"/>
<reference evidence="3" key="1">
    <citation type="journal article" date="2016" name="Mol. Ecol. Resour.">
        <title>Evaluation of the impact of RNA preservation methods of spiders for de novo transcriptome assembly.</title>
        <authorList>
            <person name="Kono N."/>
            <person name="Nakamura H."/>
            <person name="Ito Y."/>
            <person name="Tomita M."/>
            <person name="Arakawa K."/>
        </authorList>
    </citation>
    <scope>NUCLEOTIDE SEQUENCE</scope>
    <source>
        <tissue evidence="3">Whole body</tissue>
    </source>
</reference>
<accession>A0A2L2YIK7</accession>
<dbReference type="SUPFAM" id="SSF75304">
    <property type="entry name" value="Amidase signature (AS) enzymes"/>
    <property type="match status" value="1"/>
</dbReference>
<dbReference type="Gene3D" id="3.90.1300.10">
    <property type="entry name" value="Amidase signature (AS) domain"/>
    <property type="match status" value="1"/>
</dbReference>
<dbReference type="GO" id="GO:0012505">
    <property type="term" value="C:endomembrane system"/>
    <property type="evidence" value="ECO:0007669"/>
    <property type="project" value="TreeGrafter"/>
</dbReference>
<evidence type="ECO:0000259" key="2">
    <source>
        <dbReference type="Pfam" id="PF01425"/>
    </source>
</evidence>
<proteinExistence type="evidence at transcript level"/>
<organism evidence="3">
    <name type="scientific">Parasteatoda tepidariorum</name>
    <name type="common">Common house spider</name>
    <name type="synonym">Achaearanea tepidariorum</name>
    <dbReference type="NCBI Taxonomy" id="114398"/>
    <lineage>
        <taxon>Eukaryota</taxon>
        <taxon>Metazoa</taxon>
        <taxon>Ecdysozoa</taxon>
        <taxon>Arthropoda</taxon>
        <taxon>Chelicerata</taxon>
        <taxon>Arachnida</taxon>
        <taxon>Araneae</taxon>
        <taxon>Araneomorphae</taxon>
        <taxon>Entelegynae</taxon>
        <taxon>Araneoidea</taxon>
        <taxon>Theridiidae</taxon>
        <taxon>Parasteatoda</taxon>
    </lineage>
</organism>
<feature type="active site" description="Charge relay system" evidence="1">
    <location>
        <position position="206"/>
    </location>
</feature>
<dbReference type="InterPro" id="IPR036928">
    <property type="entry name" value="AS_sf"/>
</dbReference>
<name>A0A2L2YIK7_PARTP</name>